<gene>
    <name evidence="1" type="ORF">L1049_016480</name>
</gene>
<dbReference type="InterPro" id="IPR055298">
    <property type="entry name" value="AtLOH3-like"/>
</dbReference>
<keyword evidence="2" id="KW-1185">Reference proteome</keyword>
<dbReference type="PANTHER" id="PTHR11697">
    <property type="entry name" value="GENERAL TRANSCRIPTION FACTOR 2-RELATED ZINC FINGER PROTEIN"/>
    <property type="match status" value="1"/>
</dbReference>
<evidence type="ECO:0000313" key="2">
    <source>
        <dbReference type="Proteomes" id="UP001415857"/>
    </source>
</evidence>
<evidence type="ECO:0000313" key="1">
    <source>
        <dbReference type="EMBL" id="KAK9288035.1"/>
    </source>
</evidence>
<sequence>MGIWCDTVKLIKARRRLALSEIASFIKEICLVAKDHSQVASHFNDLSRLVNVVGLSCKRQDHLRDKQTNMVRETIDNGELANGHGLNQEISIQRAGDTCWSSHYTFLTNLKAMFSSVIDVLEVIKEDGGNSYQKGEATSLLNAIQSFEFMFIMHLMIKVLGITNELS</sequence>
<dbReference type="PANTHER" id="PTHR11697:SF230">
    <property type="entry name" value="ZINC FINGER, MYM DOMAIN CONTAINING 1"/>
    <property type="match status" value="1"/>
</dbReference>
<reference evidence="1 2" key="1">
    <citation type="journal article" date="2024" name="Plant J.">
        <title>Genome sequences and population genomics reveal climatic adaptation and genomic divergence between two closely related sweetgum species.</title>
        <authorList>
            <person name="Xu W.Q."/>
            <person name="Ren C.Q."/>
            <person name="Zhang X.Y."/>
            <person name="Comes H.P."/>
            <person name="Liu X.H."/>
            <person name="Li Y.G."/>
            <person name="Kettle C.J."/>
            <person name="Jalonen R."/>
            <person name="Gaisberger H."/>
            <person name="Ma Y.Z."/>
            <person name="Qiu Y.X."/>
        </authorList>
    </citation>
    <scope>NUCLEOTIDE SEQUENCE [LARGE SCALE GENOMIC DNA]</scope>
    <source>
        <strain evidence="1">Hangzhou</strain>
    </source>
</reference>
<dbReference type="EMBL" id="JBBPBK010000003">
    <property type="protein sequence ID" value="KAK9288035.1"/>
    <property type="molecule type" value="Genomic_DNA"/>
</dbReference>
<accession>A0AAP0S6F0</accession>
<dbReference type="Proteomes" id="UP001415857">
    <property type="component" value="Unassembled WGS sequence"/>
</dbReference>
<dbReference type="AlphaFoldDB" id="A0AAP0S6F0"/>
<proteinExistence type="predicted"/>
<comment type="caution">
    <text evidence="1">The sequence shown here is derived from an EMBL/GenBank/DDBJ whole genome shotgun (WGS) entry which is preliminary data.</text>
</comment>
<name>A0AAP0S6F0_LIQFO</name>
<organism evidence="1 2">
    <name type="scientific">Liquidambar formosana</name>
    <name type="common">Formosan gum</name>
    <dbReference type="NCBI Taxonomy" id="63359"/>
    <lineage>
        <taxon>Eukaryota</taxon>
        <taxon>Viridiplantae</taxon>
        <taxon>Streptophyta</taxon>
        <taxon>Embryophyta</taxon>
        <taxon>Tracheophyta</taxon>
        <taxon>Spermatophyta</taxon>
        <taxon>Magnoliopsida</taxon>
        <taxon>eudicotyledons</taxon>
        <taxon>Gunneridae</taxon>
        <taxon>Pentapetalae</taxon>
        <taxon>Saxifragales</taxon>
        <taxon>Altingiaceae</taxon>
        <taxon>Liquidambar</taxon>
    </lineage>
</organism>
<protein>
    <submittedName>
        <fullName evidence="1">Uncharacterized protein</fullName>
    </submittedName>
</protein>